<dbReference type="PANTHER" id="PTHR48041">
    <property type="entry name" value="ABC TRANSPORTER G FAMILY MEMBER 28"/>
    <property type="match status" value="1"/>
</dbReference>
<dbReference type="InterPro" id="IPR003593">
    <property type="entry name" value="AAA+_ATPase"/>
</dbReference>
<evidence type="ECO:0000313" key="10">
    <source>
        <dbReference type="EMBL" id="CAD7655405.1"/>
    </source>
</evidence>
<dbReference type="InterPro" id="IPR017871">
    <property type="entry name" value="ABC_transporter-like_CS"/>
</dbReference>
<accession>A0A7R9QRR9</accession>
<evidence type="ECO:0000256" key="2">
    <source>
        <dbReference type="ARBA" id="ARBA00005814"/>
    </source>
</evidence>
<dbReference type="Pfam" id="PF00005">
    <property type="entry name" value="ABC_tran"/>
    <property type="match status" value="1"/>
</dbReference>
<evidence type="ECO:0000256" key="3">
    <source>
        <dbReference type="ARBA" id="ARBA00022448"/>
    </source>
</evidence>
<evidence type="ECO:0000256" key="8">
    <source>
        <dbReference type="ARBA" id="ARBA00023136"/>
    </source>
</evidence>
<reference evidence="10" key="1">
    <citation type="submission" date="2020-11" db="EMBL/GenBank/DDBJ databases">
        <authorList>
            <person name="Tran Van P."/>
        </authorList>
    </citation>
    <scope>NUCLEOTIDE SEQUENCE</scope>
</reference>
<feature type="domain" description="ABC transporter" evidence="9">
    <location>
        <begin position="31"/>
        <end position="245"/>
    </location>
</feature>
<dbReference type="Proteomes" id="UP000728032">
    <property type="component" value="Unassembled WGS sequence"/>
</dbReference>
<keyword evidence="6" id="KW-0067">ATP-binding</keyword>
<organism evidence="10">
    <name type="scientific">Oppiella nova</name>
    <dbReference type="NCBI Taxonomy" id="334625"/>
    <lineage>
        <taxon>Eukaryota</taxon>
        <taxon>Metazoa</taxon>
        <taxon>Ecdysozoa</taxon>
        <taxon>Arthropoda</taxon>
        <taxon>Chelicerata</taxon>
        <taxon>Arachnida</taxon>
        <taxon>Acari</taxon>
        <taxon>Acariformes</taxon>
        <taxon>Sarcoptiformes</taxon>
        <taxon>Oribatida</taxon>
        <taxon>Brachypylina</taxon>
        <taxon>Oppioidea</taxon>
        <taxon>Oppiidae</taxon>
        <taxon>Oppiella</taxon>
    </lineage>
</organism>
<dbReference type="SMART" id="SM00382">
    <property type="entry name" value="AAA"/>
    <property type="match status" value="1"/>
</dbReference>
<dbReference type="SUPFAM" id="SSF52540">
    <property type="entry name" value="P-loop containing nucleoside triphosphate hydrolases"/>
    <property type="match status" value="1"/>
</dbReference>
<dbReference type="OrthoDB" id="66620at2759"/>
<keyword evidence="8" id="KW-0472">Membrane</keyword>
<dbReference type="GO" id="GO:0005886">
    <property type="term" value="C:plasma membrane"/>
    <property type="evidence" value="ECO:0007669"/>
    <property type="project" value="TreeGrafter"/>
</dbReference>
<evidence type="ECO:0000259" key="9">
    <source>
        <dbReference type="PROSITE" id="PS50893"/>
    </source>
</evidence>
<evidence type="ECO:0000256" key="5">
    <source>
        <dbReference type="ARBA" id="ARBA00022741"/>
    </source>
</evidence>
<sequence>MSEINADNRIGSPGETLHSVGISWTNIRVSTKTQKFIYNFFETKKMPKEIIRNVSGSVNAGSLLAIMGASGSGKTTLLNVLTARNLRQLSVNGVVLVNGQAVSQQTIASISSYIQQHDLFQPMLTVREHLMFQFNLTKCAETRIGDKNHFKGISGGEMKRLSIASEVLTNPSLIDEPTTGLDAFMAKSILQVLKTMASEGRTVICTIHQPSSQVFELFDSLLLMADGRVAFMGSIGTVTPRISFHRKD</sequence>
<dbReference type="CDD" id="cd03213">
    <property type="entry name" value="ABCG_EPDR"/>
    <property type="match status" value="1"/>
</dbReference>
<evidence type="ECO:0000256" key="6">
    <source>
        <dbReference type="ARBA" id="ARBA00022840"/>
    </source>
</evidence>
<dbReference type="Gene3D" id="3.40.50.300">
    <property type="entry name" value="P-loop containing nucleotide triphosphate hydrolases"/>
    <property type="match status" value="1"/>
</dbReference>
<dbReference type="GO" id="GO:0042626">
    <property type="term" value="F:ATPase-coupled transmembrane transporter activity"/>
    <property type="evidence" value="ECO:0007669"/>
    <property type="project" value="TreeGrafter"/>
</dbReference>
<dbReference type="InterPro" id="IPR050352">
    <property type="entry name" value="ABCG_transporters"/>
</dbReference>
<dbReference type="GO" id="GO:0016887">
    <property type="term" value="F:ATP hydrolysis activity"/>
    <property type="evidence" value="ECO:0007669"/>
    <property type="project" value="InterPro"/>
</dbReference>
<comment type="subcellular location">
    <subcellularLocation>
        <location evidence="1">Membrane</location>
        <topology evidence="1">Multi-pass membrane protein</topology>
    </subcellularLocation>
</comment>
<dbReference type="PANTHER" id="PTHR48041:SF139">
    <property type="entry name" value="PROTEIN SCARLET"/>
    <property type="match status" value="1"/>
</dbReference>
<keyword evidence="4" id="KW-0812">Transmembrane</keyword>
<evidence type="ECO:0000256" key="4">
    <source>
        <dbReference type="ARBA" id="ARBA00022692"/>
    </source>
</evidence>
<keyword evidence="11" id="KW-1185">Reference proteome</keyword>
<evidence type="ECO:0000313" key="11">
    <source>
        <dbReference type="Proteomes" id="UP000728032"/>
    </source>
</evidence>
<keyword evidence="7" id="KW-1133">Transmembrane helix</keyword>
<dbReference type="InterPro" id="IPR027417">
    <property type="entry name" value="P-loop_NTPase"/>
</dbReference>
<evidence type="ECO:0000256" key="1">
    <source>
        <dbReference type="ARBA" id="ARBA00004141"/>
    </source>
</evidence>
<dbReference type="EMBL" id="CAJPVJ010009424">
    <property type="protein sequence ID" value="CAG2172592.1"/>
    <property type="molecule type" value="Genomic_DNA"/>
</dbReference>
<dbReference type="PROSITE" id="PS50893">
    <property type="entry name" value="ABC_TRANSPORTER_2"/>
    <property type="match status" value="1"/>
</dbReference>
<proteinExistence type="inferred from homology"/>
<dbReference type="GO" id="GO:0005524">
    <property type="term" value="F:ATP binding"/>
    <property type="evidence" value="ECO:0007669"/>
    <property type="project" value="UniProtKB-KW"/>
</dbReference>
<dbReference type="PROSITE" id="PS00211">
    <property type="entry name" value="ABC_TRANSPORTER_1"/>
    <property type="match status" value="1"/>
</dbReference>
<dbReference type="EMBL" id="OC924249">
    <property type="protein sequence ID" value="CAD7655405.1"/>
    <property type="molecule type" value="Genomic_DNA"/>
</dbReference>
<name>A0A7R9QRR9_9ACAR</name>
<evidence type="ECO:0000256" key="7">
    <source>
        <dbReference type="ARBA" id="ARBA00022989"/>
    </source>
</evidence>
<gene>
    <name evidence="10" type="ORF">ONB1V03_LOCUS12048</name>
</gene>
<keyword evidence="3" id="KW-0813">Transport</keyword>
<comment type="similarity">
    <text evidence="2">Belongs to the ABC transporter superfamily. ABCG family. Eye pigment precursor importer (TC 3.A.1.204) subfamily.</text>
</comment>
<dbReference type="InterPro" id="IPR003439">
    <property type="entry name" value="ABC_transporter-like_ATP-bd"/>
</dbReference>
<dbReference type="AlphaFoldDB" id="A0A7R9QRR9"/>
<protein>
    <recommendedName>
        <fullName evidence="9">ABC transporter domain-containing protein</fullName>
    </recommendedName>
</protein>
<keyword evidence="5" id="KW-0547">Nucleotide-binding</keyword>